<name>A0A1Y2M848_EPING</name>
<evidence type="ECO:0000256" key="1">
    <source>
        <dbReference type="SAM" id="MobiDB-lite"/>
    </source>
</evidence>
<feature type="compositionally biased region" description="Basic and acidic residues" evidence="1">
    <location>
        <begin position="279"/>
        <end position="293"/>
    </location>
</feature>
<reference evidence="2 3" key="1">
    <citation type="journal article" date="2017" name="Genome Announc.">
        <title>Genome sequence of the saprophytic ascomycete Epicoccum nigrum ICMP 19927 strain isolated from New Zealand.</title>
        <authorList>
            <person name="Fokin M."/>
            <person name="Fleetwood D."/>
            <person name="Weir B.S."/>
            <person name="Villas-Boas S.G."/>
        </authorList>
    </citation>
    <scope>NUCLEOTIDE SEQUENCE [LARGE SCALE GENOMIC DNA]</scope>
    <source>
        <strain evidence="2 3">ICMP 19927</strain>
    </source>
</reference>
<protein>
    <submittedName>
        <fullName evidence="2">Uncharacterized protein</fullName>
    </submittedName>
</protein>
<dbReference type="InParanoid" id="A0A1Y2M848"/>
<feature type="compositionally biased region" description="Basic and acidic residues" evidence="1">
    <location>
        <begin position="221"/>
        <end position="231"/>
    </location>
</feature>
<dbReference type="AlphaFoldDB" id="A0A1Y2M848"/>
<feature type="region of interest" description="Disordered" evidence="1">
    <location>
        <begin position="269"/>
        <end position="357"/>
    </location>
</feature>
<accession>A0A1Y2M848</accession>
<dbReference type="OMA" id="WAENIRW"/>
<sequence length="552" mass="62915">MTAAELLAYTPHWLKSIDVILRFVNHGGRAVVIAHLISKYRDTAKDEFQPNSACVMMHYAMRRAGNEDWTINTRSQYSQDRVYDESSLYVGDFRPPRVTHPKSVPAKLKCKQSEHSRNAQADPIPFKDLALHVREHPSGADALDLTRCVLYSMENPNEEWLFPNDFKELVEHLGGPLTVTYSHLDKQLFERYDHLFSAPHPRWRSGPARGSGKGNKRTRTRTGDQSKHNPNDSDDEDNLDDSKIKIEGETDGEAADQAANQWLDRFKIMESSPPSPFDGGRDRGGRSRIDSGPRRSSRHVKNTPVYAEKNENATDEDEDYISPRKKRQLTSISSQLTDEESEFEAKDEPESEEEPMPAFDEELDELYSEITSPAQNQCSIFQQPQTSLGKVTESESDMLWQQFELARATASNAHPTPEQISAAAAWHYQPPPFIKPPVLSIDRLTIDAWNVHLYAEEGCRSAEQQWASALSFYRFDGGPRTSPPFRELHHLTQPAVWDTDDFAENVRWAQQQYNLYGADTWTEYDAHLELITSIRRACVWFSEEAICARIGG</sequence>
<feature type="region of interest" description="Disordered" evidence="1">
    <location>
        <begin position="199"/>
        <end position="240"/>
    </location>
</feature>
<organism evidence="2 3">
    <name type="scientific">Epicoccum nigrum</name>
    <name type="common">Soil fungus</name>
    <name type="synonym">Epicoccum purpurascens</name>
    <dbReference type="NCBI Taxonomy" id="105696"/>
    <lineage>
        <taxon>Eukaryota</taxon>
        <taxon>Fungi</taxon>
        <taxon>Dikarya</taxon>
        <taxon>Ascomycota</taxon>
        <taxon>Pezizomycotina</taxon>
        <taxon>Dothideomycetes</taxon>
        <taxon>Pleosporomycetidae</taxon>
        <taxon>Pleosporales</taxon>
        <taxon>Pleosporineae</taxon>
        <taxon>Didymellaceae</taxon>
        <taxon>Epicoccum</taxon>
    </lineage>
</organism>
<dbReference type="EMBL" id="KZ107839">
    <property type="protein sequence ID" value="OSS52285.1"/>
    <property type="molecule type" value="Genomic_DNA"/>
</dbReference>
<feature type="region of interest" description="Disordered" evidence="1">
    <location>
        <begin position="101"/>
        <end position="122"/>
    </location>
</feature>
<dbReference type="Proteomes" id="UP000193240">
    <property type="component" value="Unassembled WGS sequence"/>
</dbReference>
<keyword evidence="3" id="KW-1185">Reference proteome</keyword>
<evidence type="ECO:0000313" key="2">
    <source>
        <dbReference type="EMBL" id="OSS52285.1"/>
    </source>
</evidence>
<evidence type="ECO:0000313" key="3">
    <source>
        <dbReference type="Proteomes" id="UP000193240"/>
    </source>
</evidence>
<proteinExistence type="predicted"/>
<gene>
    <name evidence="2" type="ORF">B5807_02826</name>
</gene>